<evidence type="ECO:0000313" key="2">
    <source>
        <dbReference type="Proteomes" id="UP000663760"/>
    </source>
</evidence>
<gene>
    <name evidence="1" type="ORF">SI8410_10013985</name>
</gene>
<dbReference type="Proteomes" id="UP000663760">
    <property type="component" value="Chromosome 10"/>
</dbReference>
<evidence type="ECO:0000313" key="1">
    <source>
        <dbReference type="EMBL" id="CAA7403307.1"/>
    </source>
</evidence>
<organism evidence="1 2">
    <name type="scientific">Spirodela intermedia</name>
    <name type="common">Intermediate duckweed</name>
    <dbReference type="NCBI Taxonomy" id="51605"/>
    <lineage>
        <taxon>Eukaryota</taxon>
        <taxon>Viridiplantae</taxon>
        <taxon>Streptophyta</taxon>
        <taxon>Embryophyta</taxon>
        <taxon>Tracheophyta</taxon>
        <taxon>Spermatophyta</taxon>
        <taxon>Magnoliopsida</taxon>
        <taxon>Liliopsida</taxon>
        <taxon>Araceae</taxon>
        <taxon>Lemnoideae</taxon>
        <taxon>Spirodela</taxon>
    </lineage>
</organism>
<sequence length="78" mass="8753">MVEGDGNLHRLVLLVGVAVAQQHHLQHAEILLEMVTAVEPMMASTRPSAQLERELWSTQTWLEPKMEMASPSAMVRHP</sequence>
<dbReference type="AlphaFoldDB" id="A0A7I8KZR7"/>
<proteinExistence type="predicted"/>
<reference evidence="1" key="1">
    <citation type="submission" date="2020-02" db="EMBL/GenBank/DDBJ databases">
        <authorList>
            <person name="Scholz U."/>
            <person name="Mascher M."/>
            <person name="Fiebig A."/>
        </authorList>
    </citation>
    <scope>NUCLEOTIDE SEQUENCE</scope>
</reference>
<keyword evidence="2" id="KW-1185">Reference proteome</keyword>
<accession>A0A7I8KZR7</accession>
<protein>
    <submittedName>
        <fullName evidence="1">Uncharacterized protein</fullName>
    </submittedName>
</protein>
<dbReference type="EMBL" id="LR746273">
    <property type="protein sequence ID" value="CAA7403307.1"/>
    <property type="molecule type" value="Genomic_DNA"/>
</dbReference>
<name>A0A7I8KZR7_SPIIN</name>